<dbReference type="Proteomes" id="UP000241848">
    <property type="component" value="Unassembled WGS sequence"/>
</dbReference>
<dbReference type="Pfam" id="PF02654">
    <property type="entry name" value="CobS"/>
    <property type="match status" value="1"/>
</dbReference>
<dbReference type="PANTHER" id="PTHR34148:SF1">
    <property type="entry name" value="ADENOSYLCOBINAMIDE-GDP RIBAZOLETRANSFERASE"/>
    <property type="match status" value="1"/>
</dbReference>
<evidence type="ECO:0000256" key="15">
    <source>
        <dbReference type="ARBA" id="ARBA00032605"/>
    </source>
</evidence>
<comment type="pathway">
    <text evidence="3 19">Cofactor biosynthesis; adenosylcobalamin biosynthesis; adenosylcobalamin from cob(II)yrinate a,c-diamide: step 7/7.</text>
</comment>
<comment type="function">
    <text evidence="14 19">Joins adenosylcobinamide-GDP and alpha-ribazole to generate adenosylcobalamin (Ado-cobalamin). Also synthesizes adenosylcobalamin 5'-phosphate from adenosylcobinamide-GDP and alpha-ribazole 5'-phosphate.</text>
</comment>
<comment type="cofactor">
    <cofactor evidence="1 19">
        <name>Mg(2+)</name>
        <dbReference type="ChEBI" id="CHEBI:18420"/>
    </cofactor>
</comment>
<feature type="transmembrane region" description="Helical" evidence="19">
    <location>
        <begin position="175"/>
        <end position="194"/>
    </location>
</feature>
<keyword evidence="8 19" id="KW-0169">Cobalamin biosynthesis</keyword>
<comment type="similarity">
    <text evidence="4 19">Belongs to the CobS family.</text>
</comment>
<keyword evidence="11 19" id="KW-0460">Magnesium</keyword>
<evidence type="ECO:0000256" key="1">
    <source>
        <dbReference type="ARBA" id="ARBA00001946"/>
    </source>
</evidence>
<keyword evidence="9 19" id="KW-0808">Transferase</keyword>
<organism evidence="20 21">
    <name type="scientific">Sulfobacillus acidophilus</name>
    <dbReference type="NCBI Taxonomy" id="53633"/>
    <lineage>
        <taxon>Bacteria</taxon>
        <taxon>Bacillati</taxon>
        <taxon>Bacillota</taxon>
        <taxon>Clostridia</taxon>
        <taxon>Eubacteriales</taxon>
        <taxon>Clostridiales Family XVII. Incertae Sedis</taxon>
        <taxon>Sulfobacillus</taxon>
    </lineage>
</organism>
<reference evidence="20 21" key="1">
    <citation type="journal article" date="2014" name="BMC Genomics">
        <title>Comparison of environmental and isolate Sulfobacillus genomes reveals diverse carbon, sulfur, nitrogen, and hydrogen metabolisms.</title>
        <authorList>
            <person name="Justice N.B."/>
            <person name="Norman A."/>
            <person name="Brown C.T."/>
            <person name="Singh A."/>
            <person name="Thomas B.C."/>
            <person name="Banfield J.F."/>
        </authorList>
    </citation>
    <scope>NUCLEOTIDE SEQUENCE [LARGE SCALE GENOMIC DNA]</scope>
    <source>
        <strain evidence="20">AMDSBA3</strain>
    </source>
</reference>
<evidence type="ECO:0000256" key="18">
    <source>
        <dbReference type="ARBA" id="ARBA00049504"/>
    </source>
</evidence>
<dbReference type="UniPathway" id="UPA00148">
    <property type="reaction ID" value="UER00238"/>
</dbReference>
<comment type="caution">
    <text evidence="20">The sequence shown here is derived from an EMBL/GenBank/DDBJ whole genome shotgun (WGS) entry which is preliminary data.</text>
</comment>
<dbReference type="GO" id="GO:0008818">
    <property type="term" value="F:cobalamin 5'-phosphate synthase activity"/>
    <property type="evidence" value="ECO:0007669"/>
    <property type="project" value="UniProtKB-UniRule"/>
</dbReference>
<evidence type="ECO:0000256" key="11">
    <source>
        <dbReference type="ARBA" id="ARBA00022842"/>
    </source>
</evidence>
<dbReference type="PANTHER" id="PTHR34148">
    <property type="entry name" value="ADENOSYLCOBINAMIDE-GDP RIBAZOLETRANSFERASE"/>
    <property type="match status" value="1"/>
</dbReference>
<feature type="transmembrane region" description="Helical" evidence="19">
    <location>
        <begin position="6"/>
        <end position="24"/>
    </location>
</feature>
<proteinExistence type="inferred from homology"/>
<evidence type="ECO:0000256" key="8">
    <source>
        <dbReference type="ARBA" id="ARBA00022573"/>
    </source>
</evidence>
<dbReference type="EMBL" id="PXYV01000032">
    <property type="protein sequence ID" value="PSR21520.1"/>
    <property type="molecule type" value="Genomic_DNA"/>
</dbReference>
<feature type="transmembrane region" description="Helical" evidence="19">
    <location>
        <begin position="111"/>
        <end position="132"/>
    </location>
</feature>
<feature type="transmembrane region" description="Helical" evidence="19">
    <location>
        <begin position="231"/>
        <end position="251"/>
    </location>
</feature>
<feature type="transmembrane region" description="Helical" evidence="19">
    <location>
        <begin position="64"/>
        <end position="90"/>
    </location>
</feature>
<evidence type="ECO:0000256" key="9">
    <source>
        <dbReference type="ARBA" id="ARBA00022679"/>
    </source>
</evidence>
<comment type="catalytic activity">
    <reaction evidence="18 19">
        <text>alpha-ribazole 5'-phosphate + adenosylcob(III)inamide-GDP = adenosylcob(III)alamin 5'-phosphate + GMP + H(+)</text>
        <dbReference type="Rhea" id="RHEA:23560"/>
        <dbReference type="ChEBI" id="CHEBI:15378"/>
        <dbReference type="ChEBI" id="CHEBI:57918"/>
        <dbReference type="ChEBI" id="CHEBI:58115"/>
        <dbReference type="ChEBI" id="CHEBI:60487"/>
        <dbReference type="ChEBI" id="CHEBI:60493"/>
        <dbReference type="EC" id="2.7.8.26"/>
    </reaction>
</comment>
<dbReference type="GO" id="GO:0009236">
    <property type="term" value="P:cobalamin biosynthetic process"/>
    <property type="evidence" value="ECO:0007669"/>
    <property type="project" value="UniProtKB-UniRule"/>
</dbReference>
<dbReference type="HAMAP" id="MF_00719">
    <property type="entry name" value="CobS"/>
    <property type="match status" value="1"/>
</dbReference>
<evidence type="ECO:0000256" key="10">
    <source>
        <dbReference type="ARBA" id="ARBA00022692"/>
    </source>
</evidence>
<feature type="transmembrane region" description="Helical" evidence="19">
    <location>
        <begin position="200"/>
        <end position="219"/>
    </location>
</feature>
<dbReference type="EC" id="2.7.8.26" evidence="5 19"/>
<keyword evidence="10 19" id="KW-0812">Transmembrane</keyword>
<feature type="transmembrane region" description="Helical" evidence="19">
    <location>
        <begin position="36"/>
        <end position="58"/>
    </location>
</feature>
<protein>
    <recommendedName>
        <fullName evidence="6 19">Adenosylcobinamide-GDP ribazoletransferase</fullName>
        <ecNumber evidence="5 19">2.7.8.26</ecNumber>
    </recommendedName>
    <alternativeName>
        <fullName evidence="16 19">Cobalamin synthase</fullName>
    </alternativeName>
    <alternativeName>
        <fullName evidence="15 19">Cobalamin-5'-phosphate synthase</fullName>
    </alternativeName>
</protein>
<name>A0A2T2WH17_9FIRM</name>
<dbReference type="GO" id="GO:0005886">
    <property type="term" value="C:plasma membrane"/>
    <property type="evidence" value="ECO:0007669"/>
    <property type="project" value="UniProtKB-SubCell"/>
</dbReference>
<evidence type="ECO:0000256" key="7">
    <source>
        <dbReference type="ARBA" id="ARBA00022475"/>
    </source>
</evidence>
<keyword evidence="7 19" id="KW-1003">Cell membrane</keyword>
<sequence length="253" mass="26669">MIRQVLKSLVLIMTFGTIVPMPTLSDVDDAALRRSMGFFPVAGWVMGLFLWSVMWIATHFMAPMASALIVLTAYVVLTGALHLDGLADAFDALGSRQSAQTALAIMKDSRIGAIGAIALVLVLLGKLVAFAQLTAAPIGVWVVVPVLARTAVVWLMVVVPAARPEGLGALYARKLSGWTVAGATAVCFLTAAILMPWSTALELILLGAVLTAVWARLTVKRLGGATGDTYGALLEMVEWAGFLAVTGGWAYGR</sequence>
<dbReference type="InterPro" id="IPR003805">
    <property type="entry name" value="CobS"/>
</dbReference>
<evidence type="ECO:0000256" key="17">
    <source>
        <dbReference type="ARBA" id="ARBA00048623"/>
    </source>
</evidence>
<evidence type="ECO:0000256" key="6">
    <source>
        <dbReference type="ARBA" id="ARBA00015850"/>
    </source>
</evidence>
<dbReference type="AlphaFoldDB" id="A0A2T2WH17"/>
<evidence type="ECO:0000256" key="2">
    <source>
        <dbReference type="ARBA" id="ARBA00004651"/>
    </source>
</evidence>
<comment type="catalytic activity">
    <reaction evidence="17 19">
        <text>alpha-ribazole + adenosylcob(III)inamide-GDP = adenosylcob(III)alamin + GMP + H(+)</text>
        <dbReference type="Rhea" id="RHEA:16049"/>
        <dbReference type="ChEBI" id="CHEBI:10329"/>
        <dbReference type="ChEBI" id="CHEBI:15378"/>
        <dbReference type="ChEBI" id="CHEBI:18408"/>
        <dbReference type="ChEBI" id="CHEBI:58115"/>
        <dbReference type="ChEBI" id="CHEBI:60487"/>
        <dbReference type="EC" id="2.7.8.26"/>
    </reaction>
</comment>
<feature type="transmembrane region" description="Helical" evidence="19">
    <location>
        <begin position="138"/>
        <end position="163"/>
    </location>
</feature>
<evidence type="ECO:0000256" key="4">
    <source>
        <dbReference type="ARBA" id="ARBA00010561"/>
    </source>
</evidence>
<gene>
    <name evidence="19" type="primary">cobS</name>
    <name evidence="20" type="ORF">C7B45_10390</name>
</gene>
<evidence type="ECO:0000256" key="16">
    <source>
        <dbReference type="ARBA" id="ARBA00032853"/>
    </source>
</evidence>
<evidence type="ECO:0000313" key="21">
    <source>
        <dbReference type="Proteomes" id="UP000241848"/>
    </source>
</evidence>
<evidence type="ECO:0000256" key="14">
    <source>
        <dbReference type="ARBA" id="ARBA00025228"/>
    </source>
</evidence>
<evidence type="ECO:0000256" key="3">
    <source>
        <dbReference type="ARBA" id="ARBA00004663"/>
    </source>
</evidence>
<evidence type="ECO:0000256" key="12">
    <source>
        <dbReference type="ARBA" id="ARBA00022989"/>
    </source>
</evidence>
<comment type="subcellular location">
    <subcellularLocation>
        <location evidence="2 19">Cell membrane</location>
        <topology evidence="2 19">Multi-pass membrane protein</topology>
    </subcellularLocation>
</comment>
<keyword evidence="12 19" id="KW-1133">Transmembrane helix</keyword>
<accession>A0A2T2WH17</accession>
<keyword evidence="13 19" id="KW-0472">Membrane</keyword>
<evidence type="ECO:0000256" key="19">
    <source>
        <dbReference type="HAMAP-Rule" id="MF_00719"/>
    </source>
</evidence>
<evidence type="ECO:0000256" key="5">
    <source>
        <dbReference type="ARBA" id="ARBA00013200"/>
    </source>
</evidence>
<evidence type="ECO:0000313" key="20">
    <source>
        <dbReference type="EMBL" id="PSR21520.1"/>
    </source>
</evidence>
<evidence type="ECO:0000256" key="13">
    <source>
        <dbReference type="ARBA" id="ARBA00023136"/>
    </source>
</evidence>
<dbReference type="GO" id="GO:0051073">
    <property type="term" value="F:adenosylcobinamide-GDP ribazoletransferase activity"/>
    <property type="evidence" value="ECO:0007669"/>
    <property type="project" value="UniProtKB-UniRule"/>
</dbReference>